<dbReference type="EMBL" id="AGEC02000007">
    <property type="protein sequence ID" value="EHO11937.1"/>
    <property type="molecule type" value="Genomic_DNA"/>
</dbReference>
<protein>
    <recommendedName>
        <fullName evidence="1">Bacterial bifunctional deaminase-reductase C-terminal domain-containing protein</fullName>
    </recommendedName>
</protein>
<gene>
    <name evidence="2" type="ORF">HMPREF9712_00184</name>
</gene>
<dbReference type="Proteomes" id="UP000005402">
    <property type="component" value="Unassembled WGS sequence"/>
</dbReference>
<dbReference type="SUPFAM" id="SSF53597">
    <property type="entry name" value="Dihydrofolate reductase-like"/>
    <property type="match status" value="1"/>
</dbReference>
<dbReference type="InterPro" id="IPR024072">
    <property type="entry name" value="DHFR-like_dom_sf"/>
</dbReference>
<dbReference type="Pfam" id="PF01872">
    <property type="entry name" value="RibD_C"/>
    <property type="match status" value="1"/>
</dbReference>
<proteinExistence type="predicted"/>
<dbReference type="InterPro" id="IPR002734">
    <property type="entry name" value="RibDG_C"/>
</dbReference>
<dbReference type="RefSeq" id="WP_006256891.1">
    <property type="nucleotide sequence ID" value="NZ_KE161015.1"/>
</dbReference>
<comment type="caution">
    <text evidence="2">The sequence shown here is derived from an EMBL/GenBank/DDBJ whole genome shotgun (WGS) entry which is preliminary data.</text>
</comment>
<evidence type="ECO:0000313" key="3">
    <source>
        <dbReference type="Proteomes" id="UP000005402"/>
    </source>
</evidence>
<accession>A0ABN0EDR6</accession>
<evidence type="ECO:0000313" key="2">
    <source>
        <dbReference type="EMBL" id="EHO11937.1"/>
    </source>
</evidence>
<keyword evidence="3" id="KW-1185">Reference proteome</keyword>
<reference evidence="2" key="1">
    <citation type="submission" date="2012-07" db="EMBL/GenBank/DDBJ databases">
        <title>The Genome Sequence of Myroides odoratimimus CCUG 10230.</title>
        <authorList>
            <consortium name="The Broad Institute Genome Sequencing Platform"/>
            <person name="Earl A."/>
            <person name="Ward D."/>
            <person name="Feldgarden M."/>
            <person name="Gevers D."/>
            <person name="Huys G."/>
            <person name="Walker B."/>
            <person name="Young S.K."/>
            <person name="Zeng Q."/>
            <person name="Gargeya S."/>
            <person name="Fitzgerald M."/>
            <person name="Haas B."/>
            <person name="Abouelleil A."/>
            <person name="Alvarado L."/>
            <person name="Arachchi H.M."/>
            <person name="Berlin A.M."/>
            <person name="Chapman S.B."/>
            <person name="Goldberg J."/>
            <person name="Griggs A."/>
            <person name="Gujja S."/>
            <person name="Hansen M."/>
            <person name="Howarth C."/>
            <person name="Imamovic A."/>
            <person name="Larimer J."/>
            <person name="McCowen C."/>
            <person name="Montmayeur A."/>
            <person name="Murphy C."/>
            <person name="Neiman D."/>
            <person name="Pearson M."/>
            <person name="Priest M."/>
            <person name="Roberts A."/>
            <person name="Saif S."/>
            <person name="Shea T."/>
            <person name="Sisk P."/>
            <person name="Sykes S."/>
            <person name="Wortman J."/>
            <person name="Nusbaum C."/>
            <person name="Birren B."/>
        </authorList>
    </citation>
    <scope>NUCLEOTIDE SEQUENCE [LARGE SCALE GENOMIC DNA]</scope>
    <source>
        <strain evidence="2">CCUG 10230</strain>
    </source>
</reference>
<name>A0ABN0EDR6_9FLAO</name>
<evidence type="ECO:0000259" key="1">
    <source>
        <dbReference type="Pfam" id="PF01872"/>
    </source>
</evidence>
<feature type="domain" description="Bacterial bifunctional deaminase-reductase C-terminal" evidence="1">
    <location>
        <begin position="68"/>
        <end position="140"/>
    </location>
</feature>
<sequence length="171" mass="18964">MKISLIANISINGKVLVSDNPLYQLPKEAFTFYLDLAHQIGNLVIGYNTFQNFQNSPQEVKDLFKGIEIIVLSTNQNQVVKGYTFISSPEEAIAYMTTKGITELAIGGGTGTFNAFIDKELVTDLYLNINPLFIGGRNILGIQNNLSIEFDIVTHKEHNGSIELHLTKSKN</sequence>
<dbReference type="Gene3D" id="3.40.430.10">
    <property type="entry name" value="Dihydrofolate Reductase, subunit A"/>
    <property type="match status" value="1"/>
</dbReference>
<organism evidence="2 3">
    <name type="scientific">Myroides odoratimimus CCUG 10230</name>
    <dbReference type="NCBI Taxonomy" id="883150"/>
    <lineage>
        <taxon>Bacteria</taxon>
        <taxon>Pseudomonadati</taxon>
        <taxon>Bacteroidota</taxon>
        <taxon>Flavobacteriia</taxon>
        <taxon>Flavobacteriales</taxon>
        <taxon>Flavobacteriaceae</taxon>
        <taxon>Myroides</taxon>
    </lineage>
</organism>